<dbReference type="EMBL" id="OZ035827">
    <property type="protein sequence ID" value="CAL1607565.1"/>
    <property type="molecule type" value="Genomic_DNA"/>
</dbReference>
<evidence type="ECO:0000313" key="2">
    <source>
        <dbReference type="EMBL" id="CAL1607565.1"/>
    </source>
</evidence>
<reference evidence="2 3" key="1">
    <citation type="submission" date="2024-04" db="EMBL/GenBank/DDBJ databases">
        <authorList>
            <person name="Waldvogel A.-M."/>
            <person name="Schoenle A."/>
        </authorList>
    </citation>
    <scope>NUCLEOTIDE SEQUENCE [LARGE SCALE GENOMIC DNA]</scope>
</reference>
<sequence>MSDLESQQRRGGRPHHYRRTPHHSHREEAHSPHHYTWSASYTPNPDGETRARLLQSPQVETLLQQTRWAWVDYASVQGPLNAELYQRAFMRTGSAMYALSVRSVISACLPPCPLCEVTPRGTGNLLGLNFELRTSLSRRPKATRWRTCSWILIVVGHEVLRALVTGKCLYECSLVRTNCGFVRSAAGGAEGQLHSTDTLQPHRCSGSMFLPHLTFSDQWTTHPGRDLQRSHESHLKTEVAGSETSIEAT</sequence>
<dbReference type="AlphaFoldDB" id="A0AAV2M2R1"/>
<feature type="region of interest" description="Disordered" evidence="1">
    <location>
        <begin position="224"/>
        <end position="249"/>
    </location>
</feature>
<feature type="region of interest" description="Disordered" evidence="1">
    <location>
        <begin position="1"/>
        <end position="42"/>
    </location>
</feature>
<name>A0AAV2M2R1_KNICA</name>
<protein>
    <submittedName>
        <fullName evidence="2">Uncharacterized protein</fullName>
    </submittedName>
</protein>
<dbReference type="Proteomes" id="UP001497482">
    <property type="component" value="Chromosome 5"/>
</dbReference>
<feature type="compositionally biased region" description="Basic and acidic residues" evidence="1">
    <location>
        <begin position="224"/>
        <end position="237"/>
    </location>
</feature>
<accession>A0AAV2M2R1</accession>
<evidence type="ECO:0000256" key="1">
    <source>
        <dbReference type="SAM" id="MobiDB-lite"/>
    </source>
</evidence>
<organism evidence="2 3">
    <name type="scientific">Knipowitschia caucasica</name>
    <name type="common">Caucasian dwarf goby</name>
    <name type="synonym">Pomatoschistus caucasicus</name>
    <dbReference type="NCBI Taxonomy" id="637954"/>
    <lineage>
        <taxon>Eukaryota</taxon>
        <taxon>Metazoa</taxon>
        <taxon>Chordata</taxon>
        <taxon>Craniata</taxon>
        <taxon>Vertebrata</taxon>
        <taxon>Euteleostomi</taxon>
        <taxon>Actinopterygii</taxon>
        <taxon>Neopterygii</taxon>
        <taxon>Teleostei</taxon>
        <taxon>Neoteleostei</taxon>
        <taxon>Acanthomorphata</taxon>
        <taxon>Gobiaria</taxon>
        <taxon>Gobiiformes</taxon>
        <taxon>Gobioidei</taxon>
        <taxon>Gobiidae</taxon>
        <taxon>Gobiinae</taxon>
        <taxon>Knipowitschia</taxon>
    </lineage>
</organism>
<keyword evidence="3" id="KW-1185">Reference proteome</keyword>
<feature type="compositionally biased region" description="Basic residues" evidence="1">
    <location>
        <begin position="10"/>
        <end position="24"/>
    </location>
</feature>
<proteinExistence type="predicted"/>
<gene>
    <name evidence="2" type="ORF">KC01_LOCUS34600</name>
</gene>
<evidence type="ECO:0000313" key="3">
    <source>
        <dbReference type="Proteomes" id="UP001497482"/>
    </source>
</evidence>